<keyword evidence="3" id="KW-0547">Nucleotide-binding</keyword>
<name>A0ABR1GCB1_AURAN</name>
<dbReference type="Gene3D" id="3.30.200.20">
    <property type="entry name" value="Phosphorylase Kinase, domain 1"/>
    <property type="match status" value="1"/>
</dbReference>
<proteinExistence type="predicted"/>
<dbReference type="Proteomes" id="UP001363151">
    <property type="component" value="Unassembled WGS sequence"/>
</dbReference>
<evidence type="ECO:0000256" key="2">
    <source>
        <dbReference type="ARBA" id="ARBA00022679"/>
    </source>
</evidence>
<dbReference type="PROSITE" id="PS50011">
    <property type="entry name" value="PROTEIN_KINASE_DOM"/>
    <property type="match status" value="1"/>
</dbReference>
<dbReference type="InterPro" id="IPR008271">
    <property type="entry name" value="Ser/Thr_kinase_AS"/>
</dbReference>
<evidence type="ECO:0000259" key="6">
    <source>
        <dbReference type="PROSITE" id="PS50011"/>
    </source>
</evidence>
<evidence type="ECO:0000313" key="8">
    <source>
        <dbReference type="Proteomes" id="UP001363151"/>
    </source>
</evidence>
<keyword evidence="5" id="KW-0067">ATP-binding</keyword>
<dbReference type="GO" id="GO:0016301">
    <property type="term" value="F:kinase activity"/>
    <property type="evidence" value="ECO:0007669"/>
    <property type="project" value="UniProtKB-KW"/>
</dbReference>
<evidence type="ECO:0000256" key="1">
    <source>
        <dbReference type="ARBA" id="ARBA00022527"/>
    </source>
</evidence>
<dbReference type="PROSITE" id="PS00108">
    <property type="entry name" value="PROTEIN_KINASE_ST"/>
    <property type="match status" value="1"/>
</dbReference>
<dbReference type="InterPro" id="IPR011009">
    <property type="entry name" value="Kinase-like_dom_sf"/>
</dbReference>
<keyword evidence="8" id="KW-1185">Reference proteome</keyword>
<dbReference type="EMBL" id="JBBJCI010000035">
    <property type="protein sequence ID" value="KAK7253527.1"/>
    <property type="molecule type" value="Genomic_DNA"/>
</dbReference>
<dbReference type="Pfam" id="PF00069">
    <property type="entry name" value="Pkinase"/>
    <property type="match status" value="1"/>
</dbReference>
<organism evidence="7 8">
    <name type="scientific">Aureococcus anophagefferens</name>
    <name type="common">Harmful bloom alga</name>
    <dbReference type="NCBI Taxonomy" id="44056"/>
    <lineage>
        <taxon>Eukaryota</taxon>
        <taxon>Sar</taxon>
        <taxon>Stramenopiles</taxon>
        <taxon>Ochrophyta</taxon>
        <taxon>Pelagophyceae</taxon>
        <taxon>Pelagomonadales</taxon>
        <taxon>Pelagomonadaceae</taxon>
        <taxon>Aureococcus</taxon>
    </lineage>
</organism>
<dbReference type="InterPro" id="IPR000719">
    <property type="entry name" value="Prot_kinase_dom"/>
</dbReference>
<feature type="domain" description="Protein kinase" evidence="6">
    <location>
        <begin position="71"/>
        <end position="396"/>
    </location>
</feature>
<keyword evidence="4 7" id="KW-0418">Kinase</keyword>
<evidence type="ECO:0000256" key="5">
    <source>
        <dbReference type="ARBA" id="ARBA00022840"/>
    </source>
</evidence>
<comment type="caution">
    <text evidence="7">The sequence shown here is derived from an EMBL/GenBank/DDBJ whole genome shotgun (WGS) entry which is preliminary data.</text>
</comment>
<dbReference type="PANTHER" id="PTHR24349">
    <property type="entry name" value="SERINE/THREONINE-PROTEIN KINASE"/>
    <property type="match status" value="1"/>
</dbReference>
<protein>
    <submittedName>
        <fullName evidence="7">Protein serine/threonine kinase</fullName>
    </submittedName>
</protein>
<gene>
    <name evidence="7" type="ORF">SO694_000011119</name>
</gene>
<evidence type="ECO:0000313" key="7">
    <source>
        <dbReference type="EMBL" id="KAK7253527.1"/>
    </source>
</evidence>
<dbReference type="SUPFAM" id="SSF56112">
    <property type="entry name" value="Protein kinase-like (PK-like)"/>
    <property type="match status" value="1"/>
</dbReference>
<dbReference type="Gene3D" id="1.10.510.10">
    <property type="entry name" value="Transferase(Phosphotransferase) domain 1"/>
    <property type="match status" value="1"/>
</dbReference>
<dbReference type="SMART" id="SM00220">
    <property type="entry name" value="S_TKc"/>
    <property type="match status" value="1"/>
</dbReference>
<keyword evidence="2" id="KW-0808">Transferase</keyword>
<keyword evidence="1" id="KW-0723">Serine/threonine-protein kinase</keyword>
<dbReference type="InterPro" id="IPR050205">
    <property type="entry name" value="CDPK_Ser/Thr_kinases"/>
</dbReference>
<accession>A0ABR1GCB1</accession>
<evidence type="ECO:0000256" key="3">
    <source>
        <dbReference type="ARBA" id="ARBA00022741"/>
    </source>
</evidence>
<evidence type="ECO:0000256" key="4">
    <source>
        <dbReference type="ARBA" id="ARBA00022777"/>
    </source>
</evidence>
<dbReference type="CDD" id="cd00180">
    <property type="entry name" value="PKc"/>
    <property type="match status" value="1"/>
</dbReference>
<reference evidence="7 8" key="1">
    <citation type="submission" date="2024-03" db="EMBL/GenBank/DDBJ databases">
        <title>Aureococcus anophagefferens CCMP1851 and Kratosvirus quantuckense: Draft genome of a second virus-susceptible host strain in the model system.</title>
        <authorList>
            <person name="Chase E."/>
            <person name="Truchon A.R."/>
            <person name="Schepens W."/>
            <person name="Wilhelm S.W."/>
        </authorList>
    </citation>
    <scope>NUCLEOTIDE SEQUENCE [LARGE SCALE GENOMIC DNA]</scope>
    <source>
        <strain evidence="7 8">CCMP1851</strain>
    </source>
</reference>
<sequence>MSAEAQDVPFRQYERLCENFRLLRRKYDSLKEVHQELLWGEAVLAHDAGLAAGLPAVDESLVEEAHRVGDVTTGATLGSGACGSVLEGAWPDGRPCAVKRISKRDAKTLQVVRNVASELEALRLLSGAAHALELQAALASRDYLYFVVERFGEELYALLKRDETALTSAQQAGVVHGVAAGLAHMHSLDLVHRDVKPENVLLADAGRGGGFWDVRVKLCDLGLSTRVPAAPSPACVTATLGANGREGPRACVTRLVLFQCCGSMGFFAPDMLDPAGYDGRAADAWSLGCLALELAAGTRLFARVWFREYKAFFAQRGDRDGEHGRFVANLAPLARALRGRGELAAPPDVACDLEECRARCRQSPAFAGANACLDTDAATRRSAADARDALAATYAP</sequence>